<reference evidence="1 2" key="1">
    <citation type="submission" date="2020-08" db="EMBL/GenBank/DDBJ databases">
        <title>Genomic Encyclopedia of Type Strains, Phase III (KMG-III): the genomes of soil and plant-associated and newly described type strains.</title>
        <authorList>
            <person name="Whitman W."/>
        </authorList>
    </citation>
    <scope>NUCLEOTIDE SEQUENCE [LARGE SCALE GENOMIC DNA]</scope>
    <source>
        <strain evidence="1 2">CECT 7015</strain>
    </source>
</reference>
<evidence type="ECO:0008006" key="3">
    <source>
        <dbReference type="Google" id="ProtNLM"/>
    </source>
</evidence>
<dbReference type="InterPro" id="IPR010921">
    <property type="entry name" value="Trp_repressor/repl_initiator"/>
</dbReference>
<dbReference type="Proteomes" id="UP000554520">
    <property type="component" value="Unassembled WGS sequence"/>
</dbReference>
<evidence type="ECO:0000313" key="1">
    <source>
        <dbReference type="EMBL" id="MBB3146701.1"/>
    </source>
</evidence>
<protein>
    <recommendedName>
        <fullName evidence="3">Transposase</fullName>
    </recommendedName>
</protein>
<organism evidence="1 2">
    <name type="scientific">Phyllobacterium trifolii</name>
    <dbReference type="NCBI Taxonomy" id="300193"/>
    <lineage>
        <taxon>Bacteria</taxon>
        <taxon>Pseudomonadati</taxon>
        <taxon>Pseudomonadota</taxon>
        <taxon>Alphaproteobacteria</taxon>
        <taxon>Hyphomicrobiales</taxon>
        <taxon>Phyllobacteriaceae</taxon>
        <taxon>Phyllobacterium</taxon>
    </lineage>
</organism>
<dbReference type="Pfam" id="PF01527">
    <property type="entry name" value="HTH_Tnp_1"/>
    <property type="match status" value="1"/>
</dbReference>
<dbReference type="InterPro" id="IPR002514">
    <property type="entry name" value="Transposase_8"/>
</dbReference>
<keyword evidence="2" id="KW-1185">Reference proteome</keyword>
<dbReference type="GO" id="GO:0004803">
    <property type="term" value="F:transposase activity"/>
    <property type="evidence" value="ECO:0007669"/>
    <property type="project" value="InterPro"/>
</dbReference>
<gene>
    <name evidence="1" type="ORF">FHS21_003117</name>
</gene>
<dbReference type="GO" id="GO:0043565">
    <property type="term" value="F:sequence-specific DNA binding"/>
    <property type="evidence" value="ECO:0007669"/>
    <property type="project" value="InterPro"/>
</dbReference>
<dbReference type="GO" id="GO:0006313">
    <property type="term" value="P:DNA transposition"/>
    <property type="evidence" value="ECO:0007669"/>
    <property type="project" value="InterPro"/>
</dbReference>
<sequence length="187" mass="20703">MSEKSYGPKASRRFWSSEDKWRIVEEAQVPGNSVAEVARRRGINSNLLLRWIRAAEAGEHGDRPASLVLLPEPSADQEFIPIGVFGRCDDEGPAITMPVASTAVVHAAESSARPKSVLPARVRHWTSALASSNSILPMRPMFGFKSETTARMILSDIEMIHMMRKRQAWYAFNPNPSLAEQFAVLAA</sequence>
<evidence type="ECO:0000313" key="2">
    <source>
        <dbReference type="Proteomes" id="UP000554520"/>
    </source>
</evidence>
<accession>A0A839UDE7</accession>
<dbReference type="AlphaFoldDB" id="A0A839UDE7"/>
<proteinExistence type="predicted"/>
<dbReference type="EMBL" id="JACHXN010000009">
    <property type="protein sequence ID" value="MBB3146701.1"/>
    <property type="molecule type" value="Genomic_DNA"/>
</dbReference>
<comment type="caution">
    <text evidence="1">The sequence shown here is derived from an EMBL/GenBank/DDBJ whole genome shotgun (WGS) entry which is preliminary data.</text>
</comment>
<name>A0A839UDE7_9HYPH</name>
<dbReference type="SUPFAM" id="SSF48295">
    <property type="entry name" value="TrpR-like"/>
    <property type="match status" value="1"/>
</dbReference>